<dbReference type="CDD" id="cd14686">
    <property type="entry name" value="bZIP"/>
    <property type="match status" value="1"/>
</dbReference>
<proteinExistence type="predicted"/>
<dbReference type="AlphaFoldDB" id="A0A8S1GU48"/>
<keyword evidence="1" id="KW-0175">Coiled coil</keyword>
<comment type="caution">
    <text evidence="5">The sequence shown here is derived from an EMBL/GenBank/DDBJ whole genome shotgun (WGS) entry which is preliminary data.</text>
</comment>
<dbReference type="OrthoDB" id="5871044at2759"/>
<name>A0A8S1GU48_9PELO</name>
<keyword evidence="3" id="KW-0812">Transmembrane</keyword>
<gene>
    <name evidence="5" type="ORF">CAUJ_LOCUS2503</name>
</gene>
<dbReference type="PROSITE" id="PS00036">
    <property type="entry name" value="BZIP_BASIC"/>
    <property type="match status" value="1"/>
</dbReference>
<dbReference type="Gene3D" id="1.20.5.170">
    <property type="match status" value="1"/>
</dbReference>
<keyword evidence="6" id="KW-1185">Reference proteome</keyword>
<dbReference type="EMBL" id="CAJGYM010000005">
    <property type="protein sequence ID" value="CAD6186584.1"/>
    <property type="molecule type" value="Genomic_DNA"/>
</dbReference>
<feature type="compositionally biased region" description="Polar residues" evidence="2">
    <location>
        <begin position="214"/>
        <end position="230"/>
    </location>
</feature>
<dbReference type="GO" id="GO:0003700">
    <property type="term" value="F:DNA-binding transcription factor activity"/>
    <property type="evidence" value="ECO:0007669"/>
    <property type="project" value="InterPro"/>
</dbReference>
<evidence type="ECO:0000313" key="5">
    <source>
        <dbReference type="EMBL" id="CAD6186584.1"/>
    </source>
</evidence>
<evidence type="ECO:0000259" key="4">
    <source>
        <dbReference type="PROSITE" id="PS50217"/>
    </source>
</evidence>
<feature type="transmembrane region" description="Helical" evidence="3">
    <location>
        <begin position="53"/>
        <end position="73"/>
    </location>
</feature>
<evidence type="ECO:0000256" key="2">
    <source>
        <dbReference type="SAM" id="MobiDB-lite"/>
    </source>
</evidence>
<dbReference type="Proteomes" id="UP000835052">
    <property type="component" value="Unassembled WGS sequence"/>
</dbReference>
<dbReference type="InterPro" id="IPR046347">
    <property type="entry name" value="bZIP_sf"/>
</dbReference>
<protein>
    <recommendedName>
        <fullName evidence="4">BZIP domain-containing protein</fullName>
    </recommendedName>
</protein>
<evidence type="ECO:0000313" key="6">
    <source>
        <dbReference type="Proteomes" id="UP000835052"/>
    </source>
</evidence>
<keyword evidence="3" id="KW-1133">Transmembrane helix</keyword>
<dbReference type="SUPFAM" id="SSF57959">
    <property type="entry name" value="Leucine zipper domain"/>
    <property type="match status" value="1"/>
</dbReference>
<keyword evidence="3" id="KW-0472">Membrane</keyword>
<feature type="domain" description="BZIP" evidence="4">
    <location>
        <begin position="256"/>
        <end position="297"/>
    </location>
</feature>
<dbReference type="InterPro" id="IPR004827">
    <property type="entry name" value="bZIP"/>
</dbReference>
<evidence type="ECO:0000256" key="3">
    <source>
        <dbReference type="SAM" id="Phobius"/>
    </source>
</evidence>
<feature type="coiled-coil region" evidence="1">
    <location>
        <begin position="267"/>
        <end position="308"/>
    </location>
</feature>
<reference evidence="5" key="1">
    <citation type="submission" date="2020-10" db="EMBL/GenBank/DDBJ databases">
        <authorList>
            <person name="Kikuchi T."/>
        </authorList>
    </citation>
    <scope>NUCLEOTIDE SEQUENCE</scope>
    <source>
        <strain evidence="5">NKZ352</strain>
    </source>
</reference>
<dbReference type="PROSITE" id="PS50217">
    <property type="entry name" value="BZIP"/>
    <property type="match status" value="1"/>
</dbReference>
<dbReference type="Pfam" id="PF07716">
    <property type="entry name" value="bZIP_2"/>
    <property type="match status" value="1"/>
</dbReference>
<feature type="transmembrane region" description="Helical" evidence="3">
    <location>
        <begin position="99"/>
        <end position="118"/>
    </location>
</feature>
<organism evidence="5 6">
    <name type="scientific">Caenorhabditis auriculariae</name>
    <dbReference type="NCBI Taxonomy" id="2777116"/>
    <lineage>
        <taxon>Eukaryota</taxon>
        <taxon>Metazoa</taxon>
        <taxon>Ecdysozoa</taxon>
        <taxon>Nematoda</taxon>
        <taxon>Chromadorea</taxon>
        <taxon>Rhabditida</taxon>
        <taxon>Rhabditina</taxon>
        <taxon>Rhabditomorpha</taxon>
        <taxon>Rhabditoidea</taxon>
        <taxon>Rhabditidae</taxon>
        <taxon>Peloderinae</taxon>
        <taxon>Caenorhabditis</taxon>
    </lineage>
</organism>
<accession>A0A8S1GU48</accession>
<evidence type="ECO:0000256" key="1">
    <source>
        <dbReference type="SAM" id="Coils"/>
    </source>
</evidence>
<sequence>METRAVVMDFASMYIGLYTCYYSAFLLFLAGLNRLIAFGKQSPALAYLRKWMCLVLALVGILSSLLAHFYLYLTGMTRSYDPGMGMMVTTVTNLNLAKAISYIVYLIPLSSTIFYYLVYQRLRAQRGDAISDRTKQLLTCAELSTFKIGCALLSTYVVSLSAHIAMDFENQEESVTLARVDEIVSTFPQIGLPLSLLLCNKTPTAITVDGRAQTTVMSTPPESSGATTSARPAPEGPETSGVFERVSVIVTPVKKNYDDQKRRQKNTEAARRCREKIKQKADRLQNELRQLRESNNRKNEVREDLIQKIRDSIDQIQVRALTAPEEEKTQILTEANQIIVNYLETVKIQRAQARQRMPTPRSSPD</sequence>
<feature type="region of interest" description="Disordered" evidence="2">
    <location>
        <begin position="214"/>
        <end position="239"/>
    </location>
</feature>
<dbReference type="Gene3D" id="1.20.1070.10">
    <property type="entry name" value="Rhodopsin 7-helix transmembrane proteins"/>
    <property type="match status" value="1"/>
</dbReference>
<feature type="transmembrane region" description="Helical" evidence="3">
    <location>
        <begin position="12"/>
        <end position="32"/>
    </location>
</feature>